<dbReference type="GO" id="GO:0003887">
    <property type="term" value="F:DNA-directed DNA polymerase activity"/>
    <property type="evidence" value="ECO:0007669"/>
    <property type="project" value="UniProtKB-EC"/>
</dbReference>
<gene>
    <name evidence="1" type="ORF">QLQ16_02420</name>
</gene>
<keyword evidence="1" id="KW-0808">Transferase</keyword>
<keyword evidence="1" id="KW-0548">Nucleotidyltransferase</keyword>
<dbReference type="SUPFAM" id="SSF102400">
    <property type="entry name" value="DNA polymerase III chi subunit"/>
    <property type="match status" value="1"/>
</dbReference>
<dbReference type="InterPro" id="IPR036768">
    <property type="entry name" value="PolIII_chi_sf"/>
</dbReference>
<evidence type="ECO:0000313" key="2">
    <source>
        <dbReference type="Proteomes" id="UP001431902"/>
    </source>
</evidence>
<sequence length="144" mass="16133">MTRIEFHFNAPERLQYACRLLRKASAQNLRIGVVGSAAALRQLDAALWNFSAVDFLPHSTASDAIDLQQATGILLSEDPAVCADRQVLINLGDEVPDGFDRFERLIEIVAVDDHGRMTARQRWKHYTAQGYELKQHDLSKLGVS</sequence>
<name>A0ABT6X3J3_9BURK</name>
<dbReference type="Gene3D" id="3.40.50.10110">
    <property type="entry name" value="DNA polymerase III subunit chi"/>
    <property type="match status" value="1"/>
</dbReference>
<comment type="caution">
    <text evidence="1">The sequence shown here is derived from an EMBL/GenBank/DDBJ whole genome shotgun (WGS) entry which is preliminary data.</text>
</comment>
<dbReference type="PANTHER" id="PTHR38767">
    <property type="entry name" value="DNA POLYMERASE III SUBUNIT CHI"/>
    <property type="match status" value="1"/>
</dbReference>
<dbReference type="EC" id="2.7.7.7" evidence="1"/>
<reference evidence="1" key="1">
    <citation type="submission" date="2023-05" db="EMBL/GenBank/DDBJ databases">
        <title>Limnohabitans sp. strain HM2-2 Genome sequencing and assembly.</title>
        <authorList>
            <person name="Jung Y."/>
        </authorList>
    </citation>
    <scope>NUCLEOTIDE SEQUENCE</scope>
    <source>
        <strain evidence="1">HM2-2</strain>
    </source>
</reference>
<dbReference type="Pfam" id="PF04364">
    <property type="entry name" value="DNA_pol3_chi"/>
    <property type="match status" value="1"/>
</dbReference>
<organism evidence="1 2">
    <name type="scientific">Limnohabitans lacus</name>
    <dbReference type="NCBI Taxonomy" id="3045173"/>
    <lineage>
        <taxon>Bacteria</taxon>
        <taxon>Pseudomonadati</taxon>
        <taxon>Pseudomonadota</taxon>
        <taxon>Betaproteobacteria</taxon>
        <taxon>Burkholderiales</taxon>
        <taxon>Comamonadaceae</taxon>
        <taxon>Limnohabitans</taxon>
    </lineage>
</organism>
<proteinExistence type="predicted"/>
<dbReference type="InterPro" id="IPR007459">
    <property type="entry name" value="DNA_pol3_chi"/>
</dbReference>
<keyword evidence="2" id="KW-1185">Reference proteome</keyword>
<evidence type="ECO:0000313" key="1">
    <source>
        <dbReference type="EMBL" id="MDI9232686.1"/>
    </source>
</evidence>
<dbReference type="EMBL" id="JASGBH010000001">
    <property type="protein sequence ID" value="MDI9232686.1"/>
    <property type="molecule type" value="Genomic_DNA"/>
</dbReference>
<dbReference type="Proteomes" id="UP001431902">
    <property type="component" value="Unassembled WGS sequence"/>
</dbReference>
<dbReference type="RefSeq" id="WP_283223078.1">
    <property type="nucleotide sequence ID" value="NZ_JASGBH010000001.1"/>
</dbReference>
<accession>A0ABT6X3J3</accession>
<dbReference type="PANTHER" id="PTHR38767:SF1">
    <property type="entry name" value="DNA POLYMERASE III SUBUNIT CHI"/>
    <property type="match status" value="1"/>
</dbReference>
<protein>
    <submittedName>
        <fullName evidence="1">DNA polymerase III subunit chi</fullName>
        <ecNumber evidence="1">2.7.7.7</ecNumber>
    </submittedName>
</protein>